<dbReference type="EMBL" id="MH460460">
    <property type="protein sequence ID" value="AXG66696.1"/>
    <property type="molecule type" value="Genomic_DNA"/>
</dbReference>
<gene>
    <name evidence="1" type="ORF">JA13_293</name>
</gene>
<sequence length="68" mass="7448">METISIRVKRAEVLVGNGVDKVLLVTELPLGVAPFNDEGQTLEFKVAAGKGVLYVQKHFNLNPKVTRV</sequence>
<reference evidence="1 2" key="1">
    <citation type="journal article" date="2018" name="Front. Microbiol.">
        <title>Jumbo Bacteriophages Are Represented Within an Increasing Diversity of Environmental Viruses Infecting the Emerging Phytopathogen, Dickeya solani.</title>
        <authorList>
            <person name="Day A.W."/>
            <person name="Ahn J."/>
            <person name="Salmond G.P.C."/>
        </authorList>
    </citation>
    <scope>NUCLEOTIDE SEQUENCE [LARGE SCALE GENOMIC DNA]</scope>
</reference>
<evidence type="ECO:0000313" key="2">
    <source>
        <dbReference type="Proteomes" id="UP000263742"/>
    </source>
</evidence>
<proteinExistence type="predicted"/>
<dbReference type="Proteomes" id="UP000263742">
    <property type="component" value="Segment"/>
</dbReference>
<protein>
    <submittedName>
        <fullName evidence="1">Uncharacterized protein</fullName>
    </submittedName>
</protein>
<organism evidence="1 2">
    <name type="scientific">Dickeya phage vB_DsoM_JA13</name>
    <dbReference type="NCBI Taxonomy" id="2283030"/>
    <lineage>
        <taxon>Viruses</taxon>
        <taxon>Duplodnaviria</taxon>
        <taxon>Heunggongvirae</taxon>
        <taxon>Uroviricota</taxon>
        <taxon>Caudoviricetes</taxon>
        <taxon>Salmondvirus</taxon>
        <taxon>Salmondvirus JA11</taxon>
    </lineage>
</organism>
<accession>A0A384ZWT4</accession>
<evidence type="ECO:0000313" key="1">
    <source>
        <dbReference type="EMBL" id="AXG66696.1"/>
    </source>
</evidence>
<name>A0A384ZWT4_9CAUD</name>